<reference evidence="3" key="2">
    <citation type="submission" date="2025-08" db="UniProtKB">
        <authorList>
            <consortium name="Ensembl"/>
        </authorList>
    </citation>
    <scope>IDENTIFICATION</scope>
</reference>
<sequence length="404" mass="44249">MKCPEMAAPPNREHIQCDPDFIQLTWSLALRGSLVVALEDASLIQVNVDIQKPYITVQGRRNAVLSPVLQAEGQFLPLKLVSGHYAYSMEATCPNVIQYSSEDTVLHIYKRRMGLTKRGGYDNETLTVSSVSVNQTDMFTWSDTRSFVQLIDANLQQSFFRIDIVLTFKETNNKMLWTMENTSPYQIKFTQFAPYPKCFVPKMLGVQSLILSSDVPSVEINSHSSGILNPAKTENTASNLTSPYSDATTGPLLSTEASSMDLQTSFQAREEGFSSTLKSSKAFPATKVPRVSSVSPQSSRSPETNTIEVQNSTNSLLAHPGKLMKQITTSTPYQNTDVVESFVPIESTYVTNEANTDATSTLRLASSSSPSERSVDLAHAGEATSDGPSNSTAGNRTSTSTQEY</sequence>
<accession>A0A3B4CW82</accession>
<dbReference type="AlphaFoldDB" id="A0A3B4CW82"/>
<evidence type="ECO:0000259" key="2">
    <source>
        <dbReference type="Pfam" id="PF15094"/>
    </source>
</evidence>
<dbReference type="InterPro" id="IPR049521">
    <property type="entry name" value="CIROZ_b"/>
</dbReference>
<feature type="domain" description="CIROZ beta" evidence="2">
    <location>
        <begin position="98"/>
        <end position="184"/>
    </location>
</feature>
<dbReference type="Ensembl" id="ENSPNAT00000024932.2">
    <property type="protein sequence ID" value="ENSPNAP00000016357.1"/>
    <property type="gene ID" value="ENSPNAG00000022555.2"/>
</dbReference>
<dbReference type="Pfam" id="PF15094">
    <property type="entry name" value="DUF4556"/>
    <property type="match status" value="1"/>
</dbReference>
<dbReference type="GeneTree" id="ENSGT00980000200560"/>
<feature type="compositionally biased region" description="Low complexity" evidence="1">
    <location>
        <begin position="361"/>
        <end position="372"/>
    </location>
</feature>
<protein>
    <recommendedName>
        <fullName evidence="2">CIROZ beta domain-containing protein</fullName>
    </recommendedName>
</protein>
<dbReference type="PANTHER" id="PTHR38653:SF1">
    <property type="entry name" value="GENE 572-RELATED"/>
    <property type="match status" value="1"/>
</dbReference>
<feature type="region of interest" description="Disordered" evidence="1">
    <location>
        <begin position="361"/>
        <end position="404"/>
    </location>
</feature>
<keyword evidence="4" id="KW-1185">Reference proteome</keyword>
<dbReference type="InterPro" id="IPR027956">
    <property type="entry name" value="CIROZ"/>
</dbReference>
<name>A0A3B4CW82_PYGNA</name>
<feature type="compositionally biased region" description="Polar residues" evidence="1">
    <location>
        <begin position="303"/>
        <end position="315"/>
    </location>
</feature>
<organism evidence="3 4">
    <name type="scientific">Pygocentrus nattereri</name>
    <name type="common">Red-bellied piranha</name>
    <dbReference type="NCBI Taxonomy" id="42514"/>
    <lineage>
        <taxon>Eukaryota</taxon>
        <taxon>Metazoa</taxon>
        <taxon>Chordata</taxon>
        <taxon>Craniata</taxon>
        <taxon>Vertebrata</taxon>
        <taxon>Euteleostomi</taxon>
        <taxon>Actinopterygii</taxon>
        <taxon>Neopterygii</taxon>
        <taxon>Teleostei</taxon>
        <taxon>Ostariophysi</taxon>
        <taxon>Characiformes</taxon>
        <taxon>Characoidei</taxon>
        <taxon>Pygocentrus</taxon>
    </lineage>
</organism>
<evidence type="ECO:0000313" key="4">
    <source>
        <dbReference type="Proteomes" id="UP001501920"/>
    </source>
</evidence>
<dbReference type="PANTHER" id="PTHR38653">
    <property type="entry name" value="GENE 572-RELATED"/>
    <property type="match status" value="1"/>
</dbReference>
<evidence type="ECO:0000256" key="1">
    <source>
        <dbReference type="SAM" id="MobiDB-lite"/>
    </source>
</evidence>
<reference evidence="3 4" key="1">
    <citation type="submission" date="2020-10" db="EMBL/GenBank/DDBJ databases">
        <title>Pygocentrus nattereri (red-bellied piranha) genome, fPygNat1, primary haplotype.</title>
        <authorList>
            <person name="Myers G."/>
            <person name="Meyer A."/>
            <person name="Karagic N."/>
            <person name="Pippel M."/>
            <person name="Winkler S."/>
            <person name="Tracey A."/>
            <person name="Wood J."/>
            <person name="Formenti G."/>
            <person name="Howe K."/>
            <person name="Fedrigo O."/>
            <person name="Jarvis E.D."/>
        </authorList>
    </citation>
    <scope>NUCLEOTIDE SEQUENCE [LARGE SCALE GENOMIC DNA]</scope>
</reference>
<feature type="region of interest" description="Disordered" evidence="1">
    <location>
        <begin position="285"/>
        <end position="315"/>
    </location>
</feature>
<feature type="compositionally biased region" description="Polar residues" evidence="1">
    <location>
        <begin position="386"/>
        <end position="404"/>
    </location>
</feature>
<reference evidence="3" key="3">
    <citation type="submission" date="2025-09" db="UniProtKB">
        <authorList>
            <consortium name="Ensembl"/>
        </authorList>
    </citation>
    <scope>IDENTIFICATION</scope>
</reference>
<feature type="compositionally biased region" description="Low complexity" evidence="1">
    <location>
        <begin position="288"/>
        <end position="302"/>
    </location>
</feature>
<dbReference type="Proteomes" id="UP001501920">
    <property type="component" value="Chromosome 9"/>
</dbReference>
<proteinExistence type="predicted"/>
<evidence type="ECO:0000313" key="3">
    <source>
        <dbReference type="Ensembl" id="ENSPNAP00000016357.1"/>
    </source>
</evidence>